<dbReference type="PANTHER" id="PTHR10270">
    <property type="entry name" value="SOX TRANSCRIPTION FACTOR"/>
    <property type="match status" value="1"/>
</dbReference>
<reference evidence="8" key="1">
    <citation type="submission" date="2012-12" db="EMBL/GenBank/DDBJ databases">
        <authorList>
            <person name="Hellsten U."/>
            <person name="Grimwood J."/>
            <person name="Chapman J.A."/>
            <person name="Shapiro H."/>
            <person name="Aerts A."/>
            <person name="Otillar R.P."/>
            <person name="Terry A.Y."/>
            <person name="Boore J.L."/>
            <person name="Simakov O."/>
            <person name="Marletaz F."/>
            <person name="Cho S.-J."/>
            <person name="Edsinger-Gonzales E."/>
            <person name="Havlak P."/>
            <person name="Kuo D.-H."/>
            <person name="Larsson T."/>
            <person name="Lv J."/>
            <person name="Arendt D."/>
            <person name="Savage R."/>
            <person name="Osoegawa K."/>
            <person name="de Jong P."/>
            <person name="Lindberg D.R."/>
            <person name="Seaver E.C."/>
            <person name="Weisblat D.A."/>
            <person name="Putnam N.H."/>
            <person name="Grigoriev I.V."/>
            <person name="Rokhsar D.S."/>
        </authorList>
    </citation>
    <scope>NUCLEOTIDE SEQUENCE</scope>
</reference>
<keyword evidence="3 4" id="KW-0539">Nucleus</keyword>
<evidence type="ECO:0000313" key="8">
    <source>
        <dbReference type="Proteomes" id="UP000015101"/>
    </source>
</evidence>
<reference evidence="7" key="3">
    <citation type="submission" date="2015-06" db="UniProtKB">
        <authorList>
            <consortium name="EnsemblMetazoa"/>
        </authorList>
    </citation>
    <scope>IDENTIFICATION</scope>
</reference>
<comment type="subcellular location">
    <subcellularLocation>
        <location evidence="1">Nucleus</location>
    </subcellularLocation>
</comment>
<dbReference type="RefSeq" id="XP_009030011.1">
    <property type="nucleotide sequence ID" value="XM_009031763.1"/>
</dbReference>
<keyword evidence="2 4" id="KW-0238">DNA-binding</keyword>
<gene>
    <name evidence="7" type="primary">20196910</name>
    <name evidence="6" type="ORF">HELRODRAFT_147528</name>
</gene>
<dbReference type="GO" id="GO:0005634">
    <property type="term" value="C:nucleus"/>
    <property type="evidence" value="ECO:0007669"/>
    <property type="project" value="UniProtKB-SubCell"/>
</dbReference>
<dbReference type="HOGENOM" id="CLU_082854_5_1_1"/>
<dbReference type="PROSITE" id="PS50118">
    <property type="entry name" value="HMG_BOX_2"/>
    <property type="match status" value="1"/>
</dbReference>
<evidence type="ECO:0000256" key="1">
    <source>
        <dbReference type="ARBA" id="ARBA00004123"/>
    </source>
</evidence>
<name>T1EK10_HELRO</name>
<dbReference type="GeneID" id="20196910"/>
<evidence type="ECO:0000256" key="4">
    <source>
        <dbReference type="PROSITE-ProRule" id="PRU00267"/>
    </source>
</evidence>
<dbReference type="FunFam" id="1.10.30.10:FF:000002">
    <property type="entry name" value="transcription factor Sox-2"/>
    <property type="match status" value="1"/>
</dbReference>
<dbReference type="AlphaFoldDB" id="T1EK10"/>
<feature type="domain" description="HMG box" evidence="5">
    <location>
        <begin position="6"/>
        <end position="74"/>
    </location>
</feature>
<dbReference type="GO" id="GO:0003677">
    <property type="term" value="F:DNA binding"/>
    <property type="evidence" value="ECO:0007669"/>
    <property type="project" value="UniProtKB-UniRule"/>
</dbReference>
<reference evidence="6 8" key="2">
    <citation type="journal article" date="2013" name="Nature">
        <title>Insights into bilaterian evolution from three spiralian genomes.</title>
        <authorList>
            <person name="Simakov O."/>
            <person name="Marletaz F."/>
            <person name="Cho S.J."/>
            <person name="Edsinger-Gonzales E."/>
            <person name="Havlak P."/>
            <person name="Hellsten U."/>
            <person name="Kuo D.H."/>
            <person name="Larsson T."/>
            <person name="Lv J."/>
            <person name="Arendt D."/>
            <person name="Savage R."/>
            <person name="Osoegawa K."/>
            <person name="de Jong P."/>
            <person name="Grimwood J."/>
            <person name="Chapman J.A."/>
            <person name="Shapiro H."/>
            <person name="Aerts A."/>
            <person name="Otillar R.P."/>
            <person name="Terry A.Y."/>
            <person name="Boore J.L."/>
            <person name="Grigoriev I.V."/>
            <person name="Lindberg D.R."/>
            <person name="Seaver E.C."/>
            <person name="Weisblat D.A."/>
            <person name="Putnam N.H."/>
            <person name="Rokhsar D.S."/>
        </authorList>
    </citation>
    <scope>NUCLEOTIDE SEQUENCE</scope>
</reference>
<dbReference type="OrthoDB" id="6247875at2759"/>
<dbReference type="FunCoup" id="T1EK10">
    <property type="interactions" value="169"/>
</dbReference>
<evidence type="ECO:0000256" key="3">
    <source>
        <dbReference type="ARBA" id="ARBA00023242"/>
    </source>
</evidence>
<dbReference type="SUPFAM" id="SSF47095">
    <property type="entry name" value="HMG-box"/>
    <property type="match status" value="1"/>
</dbReference>
<keyword evidence="8" id="KW-1185">Reference proteome</keyword>
<dbReference type="PANTHER" id="PTHR10270:SF323">
    <property type="entry name" value="TRANSCRIPTION FACTOR SOX-14-RELATED"/>
    <property type="match status" value="1"/>
</dbReference>
<dbReference type="Pfam" id="PF00505">
    <property type="entry name" value="HMG_box"/>
    <property type="match status" value="1"/>
</dbReference>
<dbReference type="InterPro" id="IPR009071">
    <property type="entry name" value="HMG_box_dom"/>
</dbReference>
<sequence>KMRKHVVRPMNAFILWSQHERKKMAQNKQEVHNAEISKQLGARWKHLDDKEKQLFIEEAERLRLLHTREYPDYKYKP</sequence>
<evidence type="ECO:0000259" key="5">
    <source>
        <dbReference type="PROSITE" id="PS50118"/>
    </source>
</evidence>
<organism evidence="7 8">
    <name type="scientific">Helobdella robusta</name>
    <name type="common">Californian leech</name>
    <dbReference type="NCBI Taxonomy" id="6412"/>
    <lineage>
        <taxon>Eukaryota</taxon>
        <taxon>Metazoa</taxon>
        <taxon>Spiralia</taxon>
        <taxon>Lophotrochozoa</taxon>
        <taxon>Annelida</taxon>
        <taxon>Clitellata</taxon>
        <taxon>Hirudinea</taxon>
        <taxon>Rhynchobdellida</taxon>
        <taxon>Glossiphoniidae</taxon>
        <taxon>Helobdella</taxon>
    </lineage>
</organism>
<evidence type="ECO:0000313" key="7">
    <source>
        <dbReference type="EnsemblMetazoa" id="HelroP147528"/>
    </source>
</evidence>
<dbReference type="Gene3D" id="1.10.30.10">
    <property type="entry name" value="High mobility group box domain"/>
    <property type="match status" value="1"/>
</dbReference>
<dbReference type="EMBL" id="AMQM01007916">
    <property type="status" value="NOT_ANNOTATED_CDS"/>
    <property type="molecule type" value="Genomic_DNA"/>
</dbReference>
<dbReference type="eggNOG" id="KOG0527">
    <property type="taxonomic scope" value="Eukaryota"/>
</dbReference>
<dbReference type="InterPro" id="IPR050140">
    <property type="entry name" value="SRY-related_HMG-box_TF-like"/>
</dbReference>
<dbReference type="KEGG" id="hro:HELRODRAFT_147528"/>
<dbReference type="Proteomes" id="UP000015101">
    <property type="component" value="Unassembled WGS sequence"/>
</dbReference>
<dbReference type="InParanoid" id="T1EK10"/>
<dbReference type="STRING" id="6412.T1EK10"/>
<dbReference type="SMART" id="SM00398">
    <property type="entry name" value="HMG"/>
    <property type="match status" value="1"/>
</dbReference>
<dbReference type="EMBL" id="KB097687">
    <property type="protein sequence ID" value="ESN91941.1"/>
    <property type="molecule type" value="Genomic_DNA"/>
</dbReference>
<evidence type="ECO:0000313" key="6">
    <source>
        <dbReference type="EMBL" id="ESN91941.1"/>
    </source>
</evidence>
<accession>T1EK10</accession>
<dbReference type="EnsemblMetazoa" id="HelroT147528">
    <property type="protein sequence ID" value="HelroP147528"/>
    <property type="gene ID" value="HelroG147528"/>
</dbReference>
<proteinExistence type="predicted"/>
<dbReference type="OMA" id="WNSMANN"/>
<dbReference type="InterPro" id="IPR036910">
    <property type="entry name" value="HMG_box_dom_sf"/>
</dbReference>
<protein>
    <recommendedName>
        <fullName evidence="5">HMG box domain-containing protein</fullName>
    </recommendedName>
</protein>
<feature type="DNA-binding region" description="HMG box" evidence="4">
    <location>
        <begin position="6"/>
        <end position="74"/>
    </location>
</feature>
<evidence type="ECO:0000256" key="2">
    <source>
        <dbReference type="ARBA" id="ARBA00023125"/>
    </source>
</evidence>
<dbReference type="CTD" id="20196910"/>